<comment type="caution">
    <text evidence="9">The sequence shown here is derived from an EMBL/GenBank/DDBJ whole genome shotgun (WGS) entry which is preliminary data.</text>
</comment>
<keyword evidence="4" id="KW-0969">Cilium</keyword>
<dbReference type="PANTHER" id="PTHR15614">
    <property type="entry name" value="INTRAFLAGELLAR TRANSPORT PROTEIN 81 HOMOLOG"/>
    <property type="match status" value="1"/>
</dbReference>
<name>A0A9W7BSW1_9STRA</name>
<protein>
    <recommendedName>
        <fullName evidence="8">IFT81 calponin homology domain-containing protein</fullName>
    </recommendedName>
</protein>
<dbReference type="GO" id="GO:0030992">
    <property type="term" value="C:intraciliary transport particle B"/>
    <property type="evidence" value="ECO:0007669"/>
    <property type="project" value="InterPro"/>
</dbReference>
<feature type="coiled-coil region" evidence="7">
    <location>
        <begin position="169"/>
        <end position="254"/>
    </location>
</feature>
<comment type="subcellular location">
    <subcellularLocation>
        <location evidence="1">Cell projection</location>
        <location evidence="1">Cilium</location>
    </subcellularLocation>
</comment>
<comment type="similarity">
    <text evidence="6">Belongs to the IFT81 family.</text>
</comment>
<dbReference type="InterPro" id="IPR029600">
    <property type="entry name" value="IFT81"/>
</dbReference>
<feature type="coiled-coil region" evidence="7">
    <location>
        <begin position="280"/>
        <end position="392"/>
    </location>
</feature>
<gene>
    <name evidence="9" type="ORF">TrVE_jg13414</name>
</gene>
<keyword evidence="10" id="KW-1185">Reference proteome</keyword>
<feature type="domain" description="IFT81 calponin homology" evidence="8">
    <location>
        <begin position="2"/>
        <end position="126"/>
    </location>
</feature>
<evidence type="ECO:0000256" key="4">
    <source>
        <dbReference type="ARBA" id="ARBA00023069"/>
    </source>
</evidence>
<keyword evidence="2" id="KW-0970">Cilium biogenesis/degradation</keyword>
<dbReference type="GO" id="GO:0042073">
    <property type="term" value="P:intraciliary transport"/>
    <property type="evidence" value="ECO:0007669"/>
    <property type="project" value="InterPro"/>
</dbReference>
<dbReference type="GO" id="GO:0036064">
    <property type="term" value="C:ciliary basal body"/>
    <property type="evidence" value="ECO:0007669"/>
    <property type="project" value="TreeGrafter"/>
</dbReference>
<keyword evidence="3 7" id="KW-0175">Coiled coil</keyword>
<dbReference type="GO" id="GO:0060271">
    <property type="term" value="P:cilium assembly"/>
    <property type="evidence" value="ECO:0007669"/>
    <property type="project" value="InterPro"/>
</dbReference>
<proteinExistence type="inferred from homology"/>
<accession>A0A9W7BSW1</accession>
<dbReference type="Proteomes" id="UP001165160">
    <property type="component" value="Unassembled WGS sequence"/>
</dbReference>
<evidence type="ECO:0000256" key="7">
    <source>
        <dbReference type="SAM" id="Coils"/>
    </source>
</evidence>
<evidence type="ECO:0000256" key="6">
    <source>
        <dbReference type="ARBA" id="ARBA00043983"/>
    </source>
</evidence>
<dbReference type="InterPro" id="IPR041146">
    <property type="entry name" value="IFT81_CH"/>
</dbReference>
<feature type="coiled-coil region" evidence="7">
    <location>
        <begin position="496"/>
        <end position="576"/>
    </location>
</feature>
<evidence type="ECO:0000313" key="10">
    <source>
        <dbReference type="Proteomes" id="UP001165160"/>
    </source>
</evidence>
<keyword evidence="5" id="KW-0966">Cell projection</keyword>
<dbReference type="InterPro" id="IPR043016">
    <property type="entry name" value="IFT81_N_sf"/>
</dbReference>
<dbReference type="GO" id="GO:0015631">
    <property type="term" value="F:tubulin binding"/>
    <property type="evidence" value="ECO:0007669"/>
    <property type="project" value="InterPro"/>
</dbReference>
<evidence type="ECO:0000256" key="5">
    <source>
        <dbReference type="ARBA" id="ARBA00023273"/>
    </source>
</evidence>
<evidence type="ECO:0000256" key="1">
    <source>
        <dbReference type="ARBA" id="ARBA00004138"/>
    </source>
</evidence>
<dbReference type="Gene3D" id="1.10.418.70">
    <property type="entry name" value="Intraflagellar transport protein 81, N-terminal domain"/>
    <property type="match status" value="1"/>
</dbReference>
<organism evidence="9 10">
    <name type="scientific">Triparma verrucosa</name>
    <dbReference type="NCBI Taxonomy" id="1606542"/>
    <lineage>
        <taxon>Eukaryota</taxon>
        <taxon>Sar</taxon>
        <taxon>Stramenopiles</taxon>
        <taxon>Ochrophyta</taxon>
        <taxon>Bolidophyceae</taxon>
        <taxon>Parmales</taxon>
        <taxon>Triparmaceae</taxon>
        <taxon>Triparma</taxon>
    </lineage>
</organism>
<evidence type="ECO:0000256" key="3">
    <source>
        <dbReference type="ARBA" id="ARBA00023054"/>
    </source>
</evidence>
<evidence type="ECO:0000313" key="9">
    <source>
        <dbReference type="EMBL" id="GMH96911.1"/>
    </source>
</evidence>
<evidence type="ECO:0000259" key="8">
    <source>
        <dbReference type="Pfam" id="PF18383"/>
    </source>
</evidence>
<dbReference type="Pfam" id="PF18383">
    <property type="entry name" value="IFT81_CH"/>
    <property type="match status" value="1"/>
</dbReference>
<evidence type="ECO:0000256" key="2">
    <source>
        <dbReference type="ARBA" id="ARBA00022794"/>
    </source>
</evidence>
<dbReference type="AlphaFoldDB" id="A0A9W7BSW1"/>
<sequence length="699" mass="80562">MDEIQRIVARLNQPPFSKNLRLVDFDEKSPAELLQLLNDIFTSMDSTMKGDVRDEEDVVRASRMGNFLQMLKCPLLPQDEDRRTRFTEEFGMGSKNVVYPVFHWALTNYEKLCKRAYLGKYLVRIEPPQEFMQDDTLGDLVERYKELQVEFKGTHQTFDSNKATMSRPGAELRAEIQQLEDERRQLQDRIEKLKSNTRNEIAFPAMLAATSSMRQEQDEEVRLQEKMREQRHLLDIAEQRFQETQRRLSALKGSATGGHSAEAILKELQKDVQETAKVIRGDMAGERNKLQDTIARLERQRLEPNRTIEDVERMRAQVRQLERQKDEMRETVEKAMSSRGDNKLGMFRQHANMAAAKLMQKEEEVESRLKDLTAVRGEVDELEAKVNDIAAAAGGGMVGPNGRQMTREEFKEYGAQLREKSHKYKLQKTALAGLRAESVVLHRTEQILKGRDRNLEEFLTQQEANAGVSGYRDAQSKLEMASEQTAEMDDMKGQTLDEISEIVKKINGQLEEKKTKLKPLIKELKEVRKEYQECEQDYLDKKQRYDSVAVGLATERSMLEGECDELQDECLQEESRYHYLNCLSQIASIGLEKVQQEEKWTAGHGRLLPEFANHQELYQNKINQQESLSKQLRKQQKKIKENEGGNMYQRSLYADLHRLLSAKVKSRLGGNNNGNILGISGQLTADTMDFGTAQVVRID</sequence>
<dbReference type="PANTHER" id="PTHR15614:SF2">
    <property type="entry name" value="INTRAFLAGELLAR TRANSPORT PROTEIN 81 HOMOLOG"/>
    <property type="match status" value="1"/>
</dbReference>
<dbReference type="EMBL" id="BRXX01000192">
    <property type="protein sequence ID" value="GMH96911.1"/>
    <property type="molecule type" value="Genomic_DNA"/>
</dbReference>
<reference evidence="10" key="1">
    <citation type="journal article" date="2023" name="Commun. Biol.">
        <title>Genome analysis of Parmales, the sister group of diatoms, reveals the evolutionary specialization of diatoms from phago-mixotrophs to photoautotrophs.</title>
        <authorList>
            <person name="Ban H."/>
            <person name="Sato S."/>
            <person name="Yoshikawa S."/>
            <person name="Yamada K."/>
            <person name="Nakamura Y."/>
            <person name="Ichinomiya M."/>
            <person name="Sato N."/>
            <person name="Blanc-Mathieu R."/>
            <person name="Endo H."/>
            <person name="Kuwata A."/>
            <person name="Ogata H."/>
        </authorList>
    </citation>
    <scope>NUCLEOTIDE SEQUENCE [LARGE SCALE GENOMIC DNA]</scope>
    <source>
        <strain evidence="10">NIES 3699</strain>
    </source>
</reference>
<feature type="coiled-coil region" evidence="7">
    <location>
        <begin position="615"/>
        <end position="642"/>
    </location>
</feature>